<keyword evidence="2" id="KW-1185">Reference proteome</keyword>
<dbReference type="AlphaFoldDB" id="A0A238F6W1"/>
<evidence type="ECO:0000313" key="2">
    <source>
        <dbReference type="Proteomes" id="UP000198372"/>
    </source>
</evidence>
<organism evidence="1 2">
    <name type="scientific">Microbotryum intermedium</name>
    <dbReference type="NCBI Taxonomy" id="269621"/>
    <lineage>
        <taxon>Eukaryota</taxon>
        <taxon>Fungi</taxon>
        <taxon>Dikarya</taxon>
        <taxon>Basidiomycota</taxon>
        <taxon>Pucciniomycotina</taxon>
        <taxon>Microbotryomycetes</taxon>
        <taxon>Microbotryales</taxon>
        <taxon>Microbotryaceae</taxon>
        <taxon>Microbotryum</taxon>
    </lineage>
</organism>
<name>A0A238F6W1_9BASI</name>
<gene>
    <name evidence="1" type="ORF">BQ2448_1945</name>
</gene>
<dbReference type="STRING" id="269621.A0A238F6W1"/>
<dbReference type="OrthoDB" id="5409596at2759"/>
<accession>A0A238F6W1</accession>
<proteinExistence type="predicted"/>
<protein>
    <submittedName>
        <fullName evidence="1">BQ2448_1945 protein</fullName>
    </submittedName>
</protein>
<sequence length="188" mass="21395">MKLRGHEGTATATQEIRLHLVEDFGEDFNVQPPGPSKLRSLLSGIGLDAKGGVIQYDAVFVQAPKGSVKGIMFKATNLPYGIRAVPIVISNLRRRQKNAVVISEDTWGDGNLYKQLNDPNDDVSFTHFVYLYLIFPQTPKMHIQNVEWEKTISNCSFRERFKLLVYDEAIEIAEWRPQGPRRSYEPQC</sequence>
<reference evidence="2" key="1">
    <citation type="submission" date="2016-09" db="EMBL/GenBank/DDBJ databases">
        <authorList>
            <person name="Jeantristanb JTB J.-T."/>
            <person name="Ricardo R."/>
        </authorList>
    </citation>
    <scope>NUCLEOTIDE SEQUENCE [LARGE SCALE GENOMIC DNA]</scope>
</reference>
<dbReference type="Proteomes" id="UP000198372">
    <property type="component" value="Unassembled WGS sequence"/>
</dbReference>
<evidence type="ECO:0000313" key="1">
    <source>
        <dbReference type="EMBL" id="SCV68925.1"/>
    </source>
</evidence>
<dbReference type="EMBL" id="FMSP01000004">
    <property type="protein sequence ID" value="SCV68925.1"/>
    <property type="molecule type" value="Genomic_DNA"/>
</dbReference>